<protein>
    <submittedName>
        <fullName evidence="1">T3SS effector zinc metalloprotease NleD</fullName>
    </submittedName>
</protein>
<name>A0ABM8JVS8_9GAMM</name>
<reference evidence="1 2" key="1">
    <citation type="submission" date="2023-10" db="EMBL/GenBank/DDBJ databases">
        <title>Xenorhabdus taiwanensis sp. nov., a symbiotic bacterium associated with the entomopathogenic nematode Steinernema taiwanensis.</title>
        <authorList>
            <person name="Tseng C.T."/>
            <person name="Shu H.Y."/>
            <person name="Chen M.H."/>
            <person name="Fang Y.J."/>
            <person name="Wu T.L."/>
            <person name="Lin Y.C."/>
            <person name="Huang C.J."/>
        </authorList>
    </citation>
    <scope>NUCLEOTIDE SEQUENCE [LARGE SCALE GENOMIC DNA]</scope>
    <source>
        <strain evidence="1 2">TCT-1</strain>
    </source>
</reference>
<dbReference type="EMBL" id="AP028978">
    <property type="protein sequence ID" value="BET96813.1"/>
    <property type="molecule type" value="Genomic_DNA"/>
</dbReference>
<accession>A0ABM8JVS8</accession>
<dbReference type="RefSeq" id="WP_374053525.1">
    <property type="nucleotide sequence ID" value="NZ_AP028978.1"/>
</dbReference>
<sequence length="229" mass="26953">MQRPTVLKLSLQPQEPHENEIYYQESFRMKWFYNNQGVSFVSYNNEQMKWLNEAMEEIESSLTGRQLLQRIDAALRSKQLKLSIHLSTQDTGVKAHKDHYADSYLGTGSDFYCNLRQNNQMREDERIRENACIVFHELLHALHNLEGRRLKNNELDQGFHPLLLEEAKTVGLGKYSAENLSENAFRYEKGYPRRTFYQHYNDITINDDGTVRKGPGNHISKFPSLYFKK</sequence>
<keyword evidence="1" id="KW-0645">Protease</keyword>
<evidence type="ECO:0000313" key="2">
    <source>
        <dbReference type="Proteomes" id="UP001529514"/>
    </source>
</evidence>
<dbReference type="InterPro" id="IPR028208">
    <property type="entry name" value="Effector_pro_NleD-like"/>
</dbReference>
<evidence type="ECO:0000313" key="1">
    <source>
        <dbReference type="EMBL" id="BET96813.1"/>
    </source>
</evidence>
<keyword evidence="1" id="KW-0482">Metalloprotease</keyword>
<dbReference type="Proteomes" id="UP001529514">
    <property type="component" value="Chromosome"/>
</dbReference>
<dbReference type="Pfam" id="PF14891">
    <property type="entry name" value="Peptidase_M91"/>
    <property type="match status" value="1"/>
</dbReference>
<gene>
    <name evidence="1" type="primary">nleD</name>
    <name evidence="1" type="ORF">TCT1_17340</name>
</gene>
<dbReference type="GO" id="GO:0008237">
    <property type="term" value="F:metallopeptidase activity"/>
    <property type="evidence" value="ECO:0007669"/>
    <property type="project" value="UniProtKB-KW"/>
</dbReference>
<keyword evidence="2" id="KW-1185">Reference proteome</keyword>
<proteinExistence type="predicted"/>
<organism evidence="1 2">
    <name type="scientific">Xenorhabdus taiwanensis</name>
    <dbReference type="NCBI Taxonomy" id="3085177"/>
    <lineage>
        <taxon>Bacteria</taxon>
        <taxon>Pseudomonadati</taxon>
        <taxon>Pseudomonadota</taxon>
        <taxon>Gammaproteobacteria</taxon>
        <taxon>Enterobacterales</taxon>
        <taxon>Morganellaceae</taxon>
        <taxon>Xenorhabdus</taxon>
    </lineage>
</organism>
<keyword evidence="1" id="KW-0378">Hydrolase</keyword>